<dbReference type="PaxDb" id="2903-EOD06001"/>
<sequence>MARQGRRGLPILLLLLADNGTVVARRKASDAAHDVVPRDGTLCRLTLRDILCKTAPQVHRLRFALPTVASGEPACCGGAGGGIVHVMIRAPAVFNQSERIAPYSATLDGDGSFSIVVKIYPGEPPAYAAVSAHLGSLPVGEYAHVPSIRAQDWRRDAARVGMLCFGVGLVECLHPAEALLAAGAQVRIINAARRRSDLILLPRLRALLSSHPASLSVLHRLSRPEGGRGAEAGGGDGAGEAGGGRGAGAASGWGRERTADGRVDAAAVASEFGTGAWSGGSTPPPPTHFYVVGTAAQEQAFLGMLFAAHLADPRSLRGHPPFLLQLGPFGDHSGWRPLSPPELAEEEAGAAENDEL</sequence>
<evidence type="ECO:0000256" key="2">
    <source>
        <dbReference type="SAM" id="SignalP"/>
    </source>
</evidence>
<feature type="compositionally biased region" description="Gly residues" evidence="1">
    <location>
        <begin position="229"/>
        <end position="251"/>
    </location>
</feature>
<name>A0A0D3I416_EMIH1</name>
<dbReference type="RefSeq" id="XP_005758430.1">
    <property type="nucleotide sequence ID" value="XM_005758373.1"/>
</dbReference>
<reference evidence="3" key="2">
    <citation type="submission" date="2024-10" db="UniProtKB">
        <authorList>
            <consortium name="EnsemblProtists"/>
        </authorList>
    </citation>
    <scope>IDENTIFICATION</scope>
</reference>
<dbReference type="EnsemblProtists" id="EOD06001">
    <property type="protein sequence ID" value="EOD06001"/>
    <property type="gene ID" value="EMIHUDRAFT_438868"/>
</dbReference>
<dbReference type="AlphaFoldDB" id="A0A0D3I416"/>
<dbReference type="SUPFAM" id="SSF52343">
    <property type="entry name" value="Ferredoxin reductase-like, C-terminal NADP-linked domain"/>
    <property type="match status" value="1"/>
</dbReference>
<organism evidence="3 4">
    <name type="scientific">Emiliania huxleyi (strain CCMP1516)</name>
    <dbReference type="NCBI Taxonomy" id="280463"/>
    <lineage>
        <taxon>Eukaryota</taxon>
        <taxon>Haptista</taxon>
        <taxon>Haptophyta</taxon>
        <taxon>Prymnesiophyceae</taxon>
        <taxon>Isochrysidales</taxon>
        <taxon>Noelaerhabdaceae</taxon>
        <taxon>Emiliania</taxon>
    </lineage>
</organism>
<accession>A0A0D3I416</accession>
<keyword evidence="2" id="KW-0732">Signal</keyword>
<feature type="region of interest" description="Disordered" evidence="1">
    <location>
        <begin position="220"/>
        <end position="256"/>
    </location>
</feature>
<evidence type="ECO:0000313" key="3">
    <source>
        <dbReference type="EnsemblProtists" id="EOD06001"/>
    </source>
</evidence>
<proteinExistence type="predicted"/>
<protein>
    <recommendedName>
        <fullName evidence="5">FAD-binding FR-type domain-containing protein</fullName>
    </recommendedName>
</protein>
<evidence type="ECO:0000313" key="4">
    <source>
        <dbReference type="Proteomes" id="UP000013827"/>
    </source>
</evidence>
<reference evidence="4" key="1">
    <citation type="journal article" date="2013" name="Nature">
        <title>Pan genome of the phytoplankton Emiliania underpins its global distribution.</title>
        <authorList>
            <person name="Read B.A."/>
            <person name="Kegel J."/>
            <person name="Klute M.J."/>
            <person name="Kuo A."/>
            <person name="Lefebvre S.C."/>
            <person name="Maumus F."/>
            <person name="Mayer C."/>
            <person name="Miller J."/>
            <person name="Monier A."/>
            <person name="Salamov A."/>
            <person name="Young J."/>
            <person name="Aguilar M."/>
            <person name="Claverie J.M."/>
            <person name="Frickenhaus S."/>
            <person name="Gonzalez K."/>
            <person name="Herman E.K."/>
            <person name="Lin Y.C."/>
            <person name="Napier J."/>
            <person name="Ogata H."/>
            <person name="Sarno A.F."/>
            <person name="Shmutz J."/>
            <person name="Schroeder D."/>
            <person name="de Vargas C."/>
            <person name="Verret F."/>
            <person name="von Dassow P."/>
            <person name="Valentin K."/>
            <person name="Van de Peer Y."/>
            <person name="Wheeler G."/>
            <person name="Dacks J.B."/>
            <person name="Delwiche C.F."/>
            <person name="Dyhrman S.T."/>
            <person name="Glockner G."/>
            <person name="John U."/>
            <person name="Richards T."/>
            <person name="Worden A.Z."/>
            <person name="Zhang X."/>
            <person name="Grigoriev I.V."/>
            <person name="Allen A.E."/>
            <person name="Bidle K."/>
            <person name="Borodovsky M."/>
            <person name="Bowler C."/>
            <person name="Brownlee C."/>
            <person name="Cock J.M."/>
            <person name="Elias M."/>
            <person name="Gladyshev V.N."/>
            <person name="Groth M."/>
            <person name="Guda C."/>
            <person name="Hadaegh A."/>
            <person name="Iglesias-Rodriguez M.D."/>
            <person name="Jenkins J."/>
            <person name="Jones B.M."/>
            <person name="Lawson T."/>
            <person name="Leese F."/>
            <person name="Lindquist E."/>
            <person name="Lobanov A."/>
            <person name="Lomsadze A."/>
            <person name="Malik S.B."/>
            <person name="Marsh M.E."/>
            <person name="Mackinder L."/>
            <person name="Mock T."/>
            <person name="Mueller-Roeber B."/>
            <person name="Pagarete A."/>
            <person name="Parker M."/>
            <person name="Probert I."/>
            <person name="Quesneville H."/>
            <person name="Raines C."/>
            <person name="Rensing S.A."/>
            <person name="Riano-Pachon D.M."/>
            <person name="Richier S."/>
            <person name="Rokitta S."/>
            <person name="Shiraiwa Y."/>
            <person name="Soanes D.M."/>
            <person name="van der Giezen M."/>
            <person name="Wahlund T.M."/>
            <person name="Williams B."/>
            <person name="Wilson W."/>
            <person name="Wolfe G."/>
            <person name="Wurch L.L."/>
        </authorList>
    </citation>
    <scope>NUCLEOTIDE SEQUENCE</scope>
</reference>
<dbReference type="STRING" id="2903.R1D552"/>
<evidence type="ECO:0008006" key="5">
    <source>
        <dbReference type="Google" id="ProtNLM"/>
    </source>
</evidence>
<keyword evidence="4" id="KW-1185">Reference proteome</keyword>
<dbReference type="InterPro" id="IPR039261">
    <property type="entry name" value="FNR_nucleotide-bd"/>
</dbReference>
<dbReference type="GeneID" id="17252048"/>
<evidence type="ECO:0000256" key="1">
    <source>
        <dbReference type="SAM" id="MobiDB-lite"/>
    </source>
</evidence>
<dbReference type="Proteomes" id="UP000013827">
    <property type="component" value="Unassembled WGS sequence"/>
</dbReference>
<dbReference type="Gene3D" id="3.40.50.80">
    <property type="entry name" value="Nucleotide-binding domain of ferredoxin-NADP reductase (FNR) module"/>
    <property type="match status" value="1"/>
</dbReference>
<feature type="chain" id="PRO_5044290904" description="FAD-binding FR-type domain-containing protein" evidence="2">
    <location>
        <begin position="25"/>
        <end position="356"/>
    </location>
</feature>
<feature type="region of interest" description="Disordered" evidence="1">
    <location>
        <begin position="334"/>
        <end position="356"/>
    </location>
</feature>
<feature type="compositionally biased region" description="Acidic residues" evidence="1">
    <location>
        <begin position="343"/>
        <end position="356"/>
    </location>
</feature>
<dbReference type="HOGENOM" id="CLU_779468_0_0_1"/>
<feature type="signal peptide" evidence="2">
    <location>
        <begin position="1"/>
        <end position="24"/>
    </location>
</feature>
<dbReference type="KEGG" id="ehx:EMIHUDRAFT_438868"/>